<keyword evidence="2" id="KW-1185">Reference proteome</keyword>
<gene>
    <name evidence="1" type="ORF">IFR04_001545</name>
</gene>
<dbReference type="OrthoDB" id="3594946at2759"/>
<evidence type="ECO:0000313" key="2">
    <source>
        <dbReference type="Proteomes" id="UP000664132"/>
    </source>
</evidence>
<proteinExistence type="predicted"/>
<sequence>MPSFKNWFCRTISVRIPGVLGEPGLDATEECDKLPDVVHQSEWESLKRGDKFILKPGSKMNKQILLLLMGAPRVGKKTPLRSLLYGDMQGGAKLEESLLMMEDEVPQYFCDGEIYSLKLHEEIAQTSSTPATMVPTAILGLKSDTRPKSTIHEGFISREQGETLARKLGCYFNECSAKTCHGVYGSFGYFVMKARNHEVGVSAAATVEGRDQTSGMEEAFGRLLGVGLSDKGE</sequence>
<organism evidence="1 2">
    <name type="scientific">Cadophora malorum</name>
    <dbReference type="NCBI Taxonomy" id="108018"/>
    <lineage>
        <taxon>Eukaryota</taxon>
        <taxon>Fungi</taxon>
        <taxon>Dikarya</taxon>
        <taxon>Ascomycota</taxon>
        <taxon>Pezizomycotina</taxon>
        <taxon>Leotiomycetes</taxon>
        <taxon>Helotiales</taxon>
        <taxon>Ploettnerulaceae</taxon>
        <taxon>Cadophora</taxon>
    </lineage>
</organism>
<dbReference type="Pfam" id="PF00071">
    <property type="entry name" value="Ras"/>
    <property type="match status" value="1"/>
</dbReference>
<protein>
    <submittedName>
        <fullName evidence="1">Uncharacterized protein</fullName>
    </submittedName>
</protein>
<dbReference type="InterPro" id="IPR001806">
    <property type="entry name" value="Small_GTPase"/>
</dbReference>
<dbReference type="AlphaFoldDB" id="A0A8H7WIC8"/>
<evidence type="ECO:0000313" key="1">
    <source>
        <dbReference type="EMBL" id="KAG4425395.1"/>
    </source>
</evidence>
<comment type="caution">
    <text evidence="1">The sequence shown here is derived from an EMBL/GenBank/DDBJ whole genome shotgun (WGS) entry which is preliminary data.</text>
</comment>
<dbReference type="InterPro" id="IPR027417">
    <property type="entry name" value="P-loop_NTPase"/>
</dbReference>
<dbReference type="GO" id="GO:0005525">
    <property type="term" value="F:GTP binding"/>
    <property type="evidence" value="ECO:0007669"/>
    <property type="project" value="InterPro"/>
</dbReference>
<name>A0A8H7WIC8_9HELO</name>
<dbReference type="Gene3D" id="3.40.50.300">
    <property type="entry name" value="P-loop containing nucleotide triphosphate hydrolases"/>
    <property type="match status" value="1"/>
</dbReference>
<dbReference type="GO" id="GO:0003924">
    <property type="term" value="F:GTPase activity"/>
    <property type="evidence" value="ECO:0007669"/>
    <property type="project" value="InterPro"/>
</dbReference>
<reference evidence="1" key="1">
    <citation type="submission" date="2021-02" db="EMBL/GenBank/DDBJ databases">
        <title>Genome sequence Cadophora malorum strain M34.</title>
        <authorList>
            <person name="Stefanovic E."/>
            <person name="Vu D."/>
            <person name="Scully C."/>
            <person name="Dijksterhuis J."/>
            <person name="Roader J."/>
            <person name="Houbraken J."/>
        </authorList>
    </citation>
    <scope>NUCLEOTIDE SEQUENCE</scope>
    <source>
        <strain evidence="1">M34</strain>
    </source>
</reference>
<dbReference type="Proteomes" id="UP000664132">
    <property type="component" value="Unassembled WGS sequence"/>
</dbReference>
<dbReference type="EMBL" id="JAFJYH010000011">
    <property type="protein sequence ID" value="KAG4425395.1"/>
    <property type="molecule type" value="Genomic_DNA"/>
</dbReference>
<accession>A0A8H7WIC8</accession>
<dbReference type="SUPFAM" id="SSF52540">
    <property type="entry name" value="P-loop containing nucleoside triphosphate hydrolases"/>
    <property type="match status" value="1"/>
</dbReference>